<dbReference type="PANTHER" id="PTHR43493">
    <property type="entry name" value="DNA GYRASE/TOPOISOMERASE SUBUNIT A"/>
    <property type="match status" value="1"/>
</dbReference>
<dbReference type="PROSITE" id="PS52040">
    <property type="entry name" value="TOPO_IIA"/>
    <property type="match status" value="1"/>
</dbReference>
<comment type="caution">
    <text evidence="1">Lacks conserved residue(s) required for the propagation of feature annotation.</text>
</comment>
<accession>A0A392MRM3</accession>
<evidence type="ECO:0000313" key="5">
    <source>
        <dbReference type="Proteomes" id="UP000265520"/>
    </source>
</evidence>
<dbReference type="Gene3D" id="3.30.1360.40">
    <property type="match status" value="1"/>
</dbReference>
<organism evidence="4 5">
    <name type="scientific">Trifolium medium</name>
    <dbReference type="NCBI Taxonomy" id="97028"/>
    <lineage>
        <taxon>Eukaryota</taxon>
        <taxon>Viridiplantae</taxon>
        <taxon>Streptophyta</taxon>
        <taxon>Embryophyta</taxon>
        <taxon>Tracheophyta</taxon>
        <taxon>Spermatophyta</taxon>
        <taxon>Magnoliopsida</taxon>
        <taxon>eudicotyledons</taxon>
        <taxon>Gunneridae</taxon>
        <taxon>Pentapetalae</taxon>
        <taxon>rosids</taxon>
        <taxon>fabids</taxon>
        <taxon>Fabales</taxon>
        <taxon>Fabaceae</taxon>
        <taxon>Papilionoideae</taxon>
        <taxon>50 kb inversion clade</taxon>
        <taxon>NPAAA clade</taxon>
        <taxon>Hologalegina</taxon>
        <taxon>IRL clade</taxon>
        <taxon>Trifolieae</taxon>
        <taxon>Trifolium</taxon>
    </lineage>
</organism>
<dbReference type="GO" id="GO:0003918">
    <property type="term" value="F:DNA topoisomerase type II (double strand cut, ATP-hydrolyzing) activity"/>
    <property type="evidence" value="ECO:0007669"/>
    <property type="project" value="InterPro"/>
</dbReference>
<keyword evidence="2" id="KW-0812">Transmembrane</keyword>
<dbReference type="GO" id="GO:0006265">
    <property type="term" value="P:DNA topological change"/>
    <property type="evidence" value="ECO:0007669"/>
    <property type="project" value="InterPro"/>
</dbReference>
<evidence type="ECO:0000259" key="3">
    <source>
        <dbReference type="PROSITE" id="PS52040"/>
    </source>
</evidence>
<dbReference type="InterPro" id="IPR002205">
    <property type="entry name" value="Topo_IIA_dom_A"/>
</dbReference>
<reference evidence="4 5" key="1">
    <citation type="journal article" date="2018" name="Front. Plant Sci.">
        <title>Red Clover (Trifolium pratense) and Zigzag Clover (T. medium) - A Picture of Genomic Similarities and Differences.</title>
        <authorList>
            <person name="Dluhosova J."/>
            <person name="Istvanek J."/>
            <person name="Nedelnik J."/>
            <person name="Repkova J."/>
        </authorList>
    </citation>
    <scope>NUCLEOTIDE SEQUENCE [LARGE SCALE GENOMIC DNA]</scope>
    <source>
        <strain evidence="5">cv. 10/8</strain>
        <tissue evidence="4">Leaf</tissue>
    </source>
</reference>
<name>A0A392MRM3_9FABA</name>
<dbReference type="InterPro" id="IPR013760">
    <property type="entry name" value="Topo_IIA-like_dom_sf"/>
</dbReference>
<keyword evidence="2" id="KW-0472">Membrane</keyword>
<dbReference type="GO" id="GO:0009330">
    <property type="term" value="C:DNA topoisomerase type II (double strand cut, ATP-hydrolyzing) complex"/>
    <property type="evidence" value="ECO:0007669"/>
    <property type="project" value="TreeGrafter"/>
</dbReference>
<protein>
    <submittedName>
        <fullName evidence="4">DNA gyrase subunit A chloroplastic/mitochondrial-like</fullName>
    </submittedName>
</protein>
<dbReference type="AlphaFoldDB" id="A0A392MRM3"/>
<dbReference type="SUPFAM" id="SSF56719">
    <property type="entry name" value="Type II DNA topoisomerase"/>
    <property type="match status" value="1"/>
</dbReference>
<feature type="non-terminal residue" evidence="4">
    <location>
        <position position="1"/>
    </location>
</feature>
<proteinExistence type="predicted"/>
<dbReference type="GO" id="GO:0005737">
    <property type="term" value="C:cytoplasm"/>
    <property type="evidence" value="ECO:0007669"/>
    <property type="project" value="TreeGrafter"/>
</dbReference>
<evidence type="ECO:0000256" key="1">
    <source>
        <dbReference type="PROSITE-ProRule" id="PRU01384"/>
    </source>
</evidence>
<keyword evidence="1" id="KW-0238">DNA-binding</keyword>
<dbReference type="GO" id="GO:0003677">
    <property type="term" value="F:DNA binding"/>
    <property type="evidence" value="ECO:0007669"/>
    <property type="project" value="UniProtKB-UniRule"/>
</dbReference>
<feature type="domain" description="Topo IIA-type catalytic" evidence="3">
    <location>
        <begin position="1"/>
        <end position="88"/>
    </location>
</feature>
<dbReference type="PANTHER" id="PTHR43493:SF5">
    <property type="entry name" value="DNA GYRASE SUBUNIT A, CHLOROPLASTIC_MITOCHONDRIAL"/>
    <property type="match status" value="1"/>
</dbReference>
<sequence length="88" mass="9681">AYRTGRGRVIVRGKTDVELLDSKSKRSAIIIKEIPYQTNKSALVEKIADLVESKLDKLISSLFYMAGTTPSVALDILNFVVIGVFPPD</sequence>
<dbReference type="Proteomes" id="UP000265520">
    <property type="component" value="Unassembled WGS sequence"/>
</dbReference>
<gene>
    <name evidence="4" type="ORF">A2U01_0011077</name>
</gene>
<evidence type="ECO:0000313" key="4">
    <source>
        <dbReference type="EMBL" id="MCH90167.1"/>
    </source>
</evidence>
<comment type="caution">
    <text evidence="4">The sequence shown here is derived from an EMBL/GenBank/DDBJ whole genome shotgun (WGS) entry which is preliminary data.</text>
</comment>
<dbReference type="GO" id="GO:0005524">
    <property type="term" value="F:ATP binding"/>
    <property type="evidence" value="ECO:0007669"/>
    <property type="project" value="InterPro"/>
</dbReference>
<evidence type="ECO:0000256" key="2">
    <source>
        <dbReference type="SAM" id="Phobius"/>
    </source>
</evidence>
<feature type="transmembrane region" description="Helical" evidence="2">
    <location>
        <begin position="62"/>
        <end position="85"/>
    </location>
</feature>
<keyword evidence="2" id="KW-1133">Transmembrane helix</keyword>
<dbReference type="Pfam" id="PF00521">
    <property type="entry name" value="DNA_topoisoIV"/>
    <property type="match status" value="1"/>
</dbReference>
<keyword evidence="5" id="KW-1185">Reference proteome</keyword>
<dbReference type="EMBL" id="LXQA010017741">
    <property type="protein sequence ID" value="MCH90167.1"/>
    <property type="molecule type" value="Genomic_DNA"/>
</dbReference>
<dbReference type="InterPro" id="IPR050220">
    <property type="entry name" value="Type_II_DNA_Topoisomerases"/>
</dbReference>